<proteinExistence type="predicted"/>
<name>A0A0E3YEX6_9BURK</name>
<evidence type="ECO:0000259" key="7">
    <source>
        <dbReference type="Pfam" id="PF00149"/>
    </source>
</evidence>
<dbReference type="Pfam" id="PF00149">
    <property type="entry name" value="Metallophos"/>
    <property type="match status" value="1"/>
</dbReference>
<dbReference type="GO" id="GO:0016020">
    <property type="term" value="C:membrane"/>
    <property type="evidence" value="ECO:0007669"/>
    <property type="project" value="GOC"/>
</dbReference>
<evidence type="ECO:0000256" key="3">
    <source>
        <dbReference type="ARBA" id="ARBA00022723"/>
    </source>
</evidence>
<dbReference type="GO" id="GO:0008758">
    <property type="term" value="F:UDP-2,3-diacylglucosamine hydrolase activity"/>
    <property type="evidence" value="ECO:0007669"/>
    <property type="project" value="TreeGrafter"/>
</dbReference>
<dbReference type="InterPro" id="IPR029052">
    <property type="entry name" value="Metallo-depent_PP-like"/>
</dbReference>
<evidence type="ECO:0000256" key="4">
    <source>
        <dbReference type="ARBA" id="ARBA00023136"/>
    </source>
</evidence>
<reference evidence="8" key="1">
    <citation type="submission" date="2016-06" db="EMBL/GenBank/DDBJ databases">
        <title>Pandoraea oxalativorans DSM 23570 Genome Sequencing.</title>
        <authorList>
            <person name="Ee R."/>
            <person name="Lim Y.-L."/>
            <person name="Yong D."/>
            <person name="Yin W.-F."/>
            <person name="Chan K.-G."/>
        </authorList>
    </citation>
    <scope>NUCLEOTIDE SEQUENCE</scope>
    <source>
        <strain evidence="8">DSM 23570</strain>
    </source>
</reference>
<dbReference type="InterPro" id="IPR043461">
    <property type="entry name" value="LpxH-like"/>
</dbReference>
<dbReference type="PANTHER" id="PTHR34990">
    <property type="entry name" value="UDP-2,3-DIACYLGLUCOSAMINE HYDROLASE-RELATED"/>
    <property type="match status" value="1"/>
</dbReference>
<dbReference type="SUPFAM" id="SSF56300">
    <property type="entry name" value="Metallo-dependent phosphatases"/>
    <property type="match status" value="1"/>
</dbReference>
<dbReference type="PATRIC" id="fig|573737.6.peg.4877"/>
<dbReference type="InterPro" id="IPR004843">
    <property type="entry name" value="Calcineurin-like_PHP"/>
</dbReference>
<organism evidence="8 9">
    <name type="scientific">Pandoraea oxalativorans</name>
    <dbReference type="NCBI Taxonomy" id="573737"/>
    <lineage>
        <taxon>Bacteria</taxon>
        <taxon>Pseudomonadati</taxon>
        <taxon>Pseudomonadota</taxon>
        <taxon>Betaproteobacteria</taxon>
        <taxon>Burkholderiales</taxon>
        <taxon>Burkholderiaceae</taxon>
        <taxon>Pandoraea</taxon>
    </lineage>
</organism>
<keyword evidence="4" id="KW-0472">Membrane</keyword>
<keyword evidence="1" id="KW-1003">Cell membrane</keyword>
<accession>A0A0E3YEX6</accession>
<feature type="region of interest" description="Disordered" evidence="6">
    <location>
        <begin position="15"/>
        <end position="73"/>
    </location>
</feature>
<feature type="compositionally biased region" description="Pro residues" evidence="6">
    <location>
        <begin position="62"/>
        <end position="73"/>
    </location>
</feature>
<keyword evidence="3" id="KW-0479">Metal-binding</keyword>
<sequence length="332" mass="37585">MAECSHVQRDVRAAMTTTPTFDLPIPTPSARAGHFADTPPGRPASPPASPPAAPRSLIDLPPDTPDPLDPPPEGITRYRTIWLSDIHLGTQGCQAEYLLDFLRHHESDYLYLVGDIIDGWHLRKGWHWPQAHNDVVQKMLRRARKGTQVIYVPGNHDEAARQFCGLAFGDIAVRDEAFHTTLSGKRLWITHGDLFDGVIQHAKWLAYLGDSLYTLTLLLNRWFNRVRTRFGFPYWSLSQYLKHQVKNAVNFISAFENVMADEARRRGCDGVVCGHIHKPEIREIDGLLYCNDGDWVESLSALVETTEGELKIIYWTQKRNTRERVGATPVSA</sequence>
<dbReference type="Gene3D" id="3.60.21.10">
    <property type="match status" value="1"/>
</dbReference>
<dbReference type="KEGG" id="pox:MB84_19505"/>
<evidence type="ECO:0000313" key="9">
    <source>
        <dbReference type="Proteomes" id="UP000035050"/>
    </source>
</evidence>
<keyword evidence="9" id="KW-1185">Reference proteome</keyword>
<dbReference type="GO" id="GO:0009245">
    <property type="term" value="P:lipid A biosynthetic process"/>
    <property type="evidence" value="ECO:0007669"/>
    <property type="project" value="TreeGrafter"/>
</dbReference>
<dbReference type="CDD" id="cd07398">
    <property type="entry name" value="MPP_YbbF-LpxH"/>
    <property type="match status" value="1"/>
</dbReference>
<feature type="domain" description="Calcineurin-like phosphoesterase" evidence="7">
    <location>
        <begin position="79"/>
        <end position="279"/>
    </location>
</feature>
<dbReference type="HOGENOM" id="CLU_061126_0_0_4"/>
<keyword evidence="8" id="KW-0378">Hydrolase</keyword>
<evidence type="ECO:0000256" key="5">
    <source>
        <dbReference type="ARBA" id="ARBA00023211"/>
    </source>
</evidence>
<dbReference type="OrthoDB" id="9802481at2"/>
<dbReference type="PANTHER" id="PTHR34990:SF2">
    <property type="entry name" value="BLL8164 PROTEIN"/>
    <property type="match status" value="1"/>
</dbReference>
<keyword evidence="2" id="KW-0997">Cell inner membrane</keyword>
<evidence type="ECO:0000256" key="1">
    <source>
        <dbReference type="ARBA" id="ARBA00022475"/>
    </source>
</evidence>
<evidence type="ECO:0000313" key="8">
    <source>
        <dbReference type="EMBL" id="AKC71191.1"/>
    </source>
</evidence>
<dbReference type="EMBL" id="CP011253">
    <property type="protein sequence ID" value="AKC71191.1"/>
    <property type="molecule type" value="Genomic_DNA"/>
</dbReference>
<evidence type="ECO:0000256" key="2">
    <source>
        <dbReference type="ARBA" id="ARBA00022519"/>
    </source>
</evidence>
<protein>
    <submittedName>
        <fullName evidence="8">UDP-2,3-diacylglucosamine hydrolase</fullName>
    </submittedName>
</protein>
<dbReference type="GO" id="GO:0046872">
    <property type="term" value="F:metal ion binding"/>
    <property type="evidence" value="ECO:0007669"/>
    <property type="project" value="UniProtKB-KW"/>
</dbReference>
<evidence type="ECO:0000256" key="6">
    <source>
        <dbReference type="SAM" id="MobiDB-lite"/>
    </source>
</evidence>
<keyword evidence="5" id="KW-0464">Manganese</keyword>
<feature type="compositionally biased region" description="Pro residues" evidence="6">
    <location>
        <begin position="40"/>
        <end position="53"/>
    </location>
</feature>
<dbReference type="AlphaFoldDB" id="A0A0E3YEX6"/>
<gene>
    <name evidence="8" type="ORF">MB84_19505</name>
</gene>
<dbReference type="Proteomes" id="UP000035050">
    <property type="component" value="Chromosome"/>
</dbReference>